<comment type="caution">
    <text evidence="3">The sequence shown here is derived from an EMBL/GenBank/DDBJ whole genome shotgun (WGS) entry which is preliminary data.</text>
</comment>
<organism evidence="3 4">
    <name type="scientific">Pelomonas candidula</name>
    <dbReference type="NCBI Taxonomy" id="3299025"/>
    <lineage>
        <taxon>Bacteria</taxon>
        <taxon>Pseudomonadati</taxon>
        <taxon>Pseudomonadota</taxon>
        <taxon>Betaproteobacteria</taxon>
        <taxon>Burkholderiales</taxon>
        <taxon>Sphaerotilaceae</taxon>
        <taxon>Roseateles</taxon>
    </lineage>
</organism>
<gene>
    <name evidence="3" type="ORF">ACG04R_14885</name>
</gene>
<protein>
    <submittedName>
        <fullName evidence="3">TniQ family protein</fullName>
    </submittedName>
</protein>
<sequence length="465" mass="51132">MLAISAPLPDELSRSFLGRLMRMNGVAGEKDMIERLASFLGVAERDRRKVTVTELLSMAARMGPENFVCQHTLIPLRRSITSYLPDLAHGAPGSQGVLFLSGQRLIRPIPYLCADCVRADVDRFGISYWHREHQLPGVLWCARHRTPLRYADAEDALLWPTSQWVGDSREVGAEWFNELNEHKVVRRFHAIIDGLMDTHRPYPVPHVSARLRQKARAHGLLTYSSSKPPRGARLLSDVVRDGFPHDWLSTVFPELVAKAPEAQLVQMDGVLYLPNSSAPATVYALACSVLYDSADEALTDIATGMQQGMVIASGGRRSKVSDEVYRSAYLVHGGVYREVARQISVTPQSAAKRLQQLGLPDLKERGWGPIRRALFAFFVSGMRLEEAARIGGISAETLEAAIRQAGAGFVGVLREMDATTSCRSAGKPRVQPLSPHQAKSASESWQVIASLSGATKRSCKSGIEG</sequence>
<accession>A0ABW7HDE8</accession>
<dbReference type="Pfam" id="PF06527">
    <property type="entry name" value="TniQ"/>
    <property type="match status" value="1"/>
</dbReference>
<feature type="region of interest" description="Disordered" evidence="1">
    <location>
        <begin position="423"/>
        <end position="444"/>
    </location>
</feature>
<evidence type="ECO:0000259" key="2">
    <source>
        <dbReference type="Pfam" id="PF06527"/>
    </source>
</evidence>
<dbReference type="EMBL" id="JBIGIC010000007">
    <property type="protein sequence ID" value="MFG6487967.1"/>
    <property type="molecule type" value="Genomic_DNA"/>
</dbReference>
<evidence type="ECO:0000256" key="1">
    <source>
        <dbReference type="SAM" id="MobiDB-lite"/>
    </source>
</evidence>
<evidence type="ECO:0000313" key="3">
    <source>
        <dbReference type="EMBL" id="MFG6487967.1"/>
    </source>
</evidence>
<name>A0ABW7HDE8_9BURK</name>
<proteinExistence type="predicted"/>
<keyword evidence="4" id="KW-1185">Reference proteome</keyword>
<dbReference type="RefSeq" id="WP_394411903.1">
    <property type="nucleotide sequence ID" value="NZ_JBIGIC010000007.1"/>
</dbReference>
<evidence type="ECO:0000313" key="4">
    <source>
        <dbReference type="Proteomes" id="UP001606134"/>
    </source>
</evidence>
<dbReference type="Proteomes" id="UP001606134">
    <property type="component" value="Unassembled WGS sequence"/>
</dbReference>
<feature type="domain" description="TniQ" evidence="2">
    <location>
        <begin position="6"/>
        <end position="148"/>
    </location>
</feature>
<dbReference type="InterPro" id="IPR009492">
    <property type="entry name" value="TniQ"/>
</dbReference>
<reference evidence="3 4" key="1">
    <citation type="submission" date="2024-08" db="EMBL/GenBank/DDBJ databases">
        <authorList>
            <person name="Lu H."/>
        </authorList>
    </citation>
    <scope>NUCLEOTIDE SEQUENCE [LARGE SCALE GENOMIC DNA]</scope>
    <source>
        <strain evidence="3 4">BYS78W</strain>
    </source>
</reference>